<accession>A0A8J8G941</accession>
<evidence type="ECO:0008006" key="3">
    <source>
        <dbReference type="Google" id="ProtNLM"/>
    </source>
</evidence>
<organism evidence="1 2">
    <name type="scientific">Frigoriflavimonas asaccharolytica</name>
    <dbReference type="NCBI Taxonomy" id="2735899"/>
    <lineage>
        <taxon>Bacteria</taxon>
        <taxon>Pseudomonadati</taxon>
        <taxon>Bacteroidota</taxon>
        <taxon>Flavobacteriia</taxon>
        <taxon>Flavobacteriales</taxon>
        <taxon>Weeksellaceae</taxon>
        <taxon>Frigoriflavimonas</taxon>
    </lineage>
</organism>
<keyword evidence="2" id="KW-1185">Reference proteome</keyword>
<dbReference type="PROSITE" id="PS51257">
    <property type="entry name" value="PROKAR_LIPOPROTEIN"/>
    <property type="match status" value="1"/>
</dbReference>
<comment type="caution">
    <text evidence="1">The sequence shown here is derived from an EMBL/GenBank/DDBJ whole genome shotgun (WGS) entry which is preliminary data.</text>
</comment>
<dbReference type="EMBL" id="JABSNO010000004">
    <property type="protein sequence ID" value="NRS91754.1"/>
    <property type="molecule type" value="Genomic_DNA"/>
</dbReference>
<dbReference type="AlphaFoldDB" id="A0A8J8G941"/>
<reference evidence="1" key="1">
    <citation type="submission" date="2020-05" db="EMBL/GenBank/DDBJ databases">
        <title>Genomic Encyclopedia of Type Strains, Phase IV (KMG-V): Genome sequencing to study the core and pangenomes of soil and plant-associated prokaryotes.</title>
        <authorList>
            <person name="Whitman W."/>
        </authorList>
    </citation>
    <scope>NUCLEOTIDE SEQUENCE</scope>
    <source>
        <strain evidence="1">16F</strain>
    </source>
</reference>
<evidence type="ECO:0000313" key="2">
    <source>
        <dbReference type="Proteomes" id="UP000610746"/>
    </source>
</evidence>
<dbReference type="RefSeq" id="WP_173778375.1">
    <property type="nucleotide sequence ID" value="NZ_JABSNO010000004.1"/>
</dbReference>
<protein>
    <recommendedName>
        <fullName evidence="3">Lipoprotein</fullName>
    </recommendedName>
</protein>
<gene>
    <name evidence="1" type="ORF">HNQ03_000821</name>
</gene>
<sequence length="217" mass="25247">MNRKFHFLLILVIFQSCFVPVRRDYLGFSPALAFNNEKKWLINDLFSDLTSVQREHLDRKILAEFNYLSGGKAFSVAEAKSKNLLPSNISYTPNETELENLRTNTDFDFLVNVRTVQLRDEVSTFELNKPLQYSKNSAFALLEVYDLKTGKKIYYQKAFSEMDLDRQQNYPEISTENANRNLQENRNKGPFFTYSASSLSIKNLKKILKDIDKKAVK</sequence>
<dbReference type="Proteomes" id="UP000610746">
    <property type="component" value="Unassembled WGS sequence"/>
</dbReference>
<proteinExistence type="predicted"/>
<name>A0A8J8G941_9FLAO</name>
<evidence type="ECO:0000313" key="1">
    <source>
        <dbReference type="EMBL" id="NRS91754.1"/>
    </source>
</evidence>